<keyword evidence="3" id="KW-1185">Reference proteome</keyword>
<gene>
    <name evidence="2" type="ORF">ABVK25_010649</name>
</gene>
<evidence type="ECO:0000313" key="2">
    <source>
        <dbReference type="EMBL" id="KAL2049053.1"/>
    </source>
</evidence>
<evidence type="ECO:0000313" key="3">
    <source>
        <dbReference type="Proteomes" id="UP001590951"/>
    </source>
</evidence>
<comment type="caution">
    <text evidence="2">The sequence shown here is derived from an EMBL/GenBank/DDBJ whole genome shotgun (WGS) entry which is preliminary data.</text>
</comment>
<name>A0ABR4AV89_9LECA</name>
<feature type="region of interest" description="Disordered" evidence="1">
    <location>
        <begin position="20"/>
        <end position="39"/>
    </location>
</feature>
<dbReference type="EMBL" id="JBHFEH010000072">
    <property type="protein sequence ID" value="KAL2049053.1"/>
    <property type="molecule type" value="Genomic_DNA"/>
</dbReference>
<proteinExistence type="predicted"/>
<sequence>MGIKPQVSPARYLFFHHITSRQPSKPSTPQQIQNSRTSQKLQHQTLCSSSLSSPLCLPRWQWVPPEQPRKQLVNSANSSKGRDALTVLAAEFAVTLVIARILAVAKLREAMIPVVACRTSLDLNDIDKGMASVGILCGLWWLYSFEA</sequence>
<dbReference type="Proteomes" id="UP001590951">
    <property type="component" value="Unassembled WGS sequence"/>
</dbReference>
<accession>A0ABR4AV89</accession>
<reference evidence="2 3" key="1">
    <citation type="submission" date="2024-09" db="EMBL/GenBank/DDBJ databases">
        <title>Rethinking Asexuality: The Enigmatic Case of Functional Sexual Genes in Lepraria (Stereocaulaceae).</title>
        <authorList>
            <person name="Doellman M."/>
            <person name="Sun Y."/>
            <person name="Barcenas-Pena A."/>
            <person name="Lumbsch H.T."/>
            <person name="Grewe F."/>
        </authorList>
    </citation>
    <scope>NUCLEOTIDE SEQUENCE [LARGE SCALE GENOMIC DNA]</scope>
    <source>
        <strain evidence="2 3">Grewe 0041</strain>
    </source>
</reference>
<evidence type="ECO:0000256" key="1">
    <source>
        <dbReference type="SAM" id="MobiDB-lite"/>
    </source>
</evidence>
<protein>
    <submittedName>
        <fullName evidence="2">Uncharacterized protein</fullName>
    </submittedName>
</protein>
<organism evidence="2 3">
    <name type="scientific">Lepraria finkii</name>
    <dbReference type="NCBI Taxonomy" id="1340010"/>
    <lineage>
        <taxon>Eukaryota</taxon>
        <taxon>Fungi</taxon>
        <taxon>Dikarya</taxon>
        <taxon>Ascomycota</taxon>
        <taxon>Pezizomycotina</taxon>
        <taxon>Lecanoromycetes</taxon>
        <taxon>OSLEUM clade</taxon>
        <taxon>Lecanoromycetidae</taxon>
        <taxon>Lecanorales</taxon>
        <taxon>Lecanorineae</taxon>
        <taxon>Stereocaulaceae</taxon>
        <taxon>Lepraria</taxon>
    </lineage>
</organism>